<dbReference type="Gene3D" id="2.60.120.10">
    <property type="entry name" value="Jelly Rolls"/>
    <property type="match status" value="1"/>
</dbReference>
<keyword evidence="3" id="KW-1185">Reference proteome</keyword>
<feature type="domain" description="ChrR-like cupin" evidence="1">
    <location>
        <begin position="6"/>
        <end position="108"/>
    </location>
</feature>
<dbReference type="RefSeq" id="WP_073087588.1">
    <property type="nucleotide sequence ID" value="NZ_FRBL01000015.1"/>
</dbReference>
<accession>A0A1M7MUU4</accession>
<evidence type="ECO:0000313" key="2">
    <source>
        <dbReference type="EMBL" id="SHM94922.1"/>
    </source>
</evidence>
<dbReference type="InterPro" id="IPR011051">
    <property type="entry name" value="RmlC_Cupin_sf"/>
</dbReference>
<evidence type="ECO:0000259" key="1">
    <source>
        <dbReference type="Pfam" id="PF12973"/>
    </source>
</evidence>
<organism evidence="2 3">
    <name type="scientific">Chitinophaga jiangningensis</name>
    <dbReference type="NCBI Taxonomy" id="1419482"/>
    <lineage>
        <taxon>Bacteria</taxon>
        <taxon>Pseudomonadati</taxon>
        <taxon>Bacteroidota</taxon>
        <taxon>Chitinophagia</taxon>
        <taxon>Chitinophagales</taxon>
        <taxon>Chitinophagaceae</taxon>
        <taxon>Chitinophaga</taxon>
    </lineage>
</organism>
<dbReference type="InterPro" id="IPR025979">
    <property type="entry name" value="ChrR-like_cupin_dom"/>
</dbReference>
<dbReference type="Pfam" id="PF12973">
    <property type="entry name" value="Cupin_7"/>
    <property type="match status" value="1"/>
</dbReference>
<protein>
    <submittedName>
        <fullName evidence="2">ChrR Cupin-like domain-containing protein</fullName>
    </submittedName>
</protein>
<reference evidence="2 3" key="1">
    <citation type="submission" date="2016-11" db="EMBL/GenBank/DDBJ databases">
        <authorList>
            <person name="Jaros S."/>
            <person name="Januszkiewicz K."/>
            <person name="Wedrychowicz H."/>
        </authorList>
    </citation>
    <scope>NUCLEOTIDE SEQUENCE [LARGE SCALE GENOMIC DNA]</scope>
    <source>
        <strain evidence="2 3">DSM 27406</strain>
    </source>
</reference>
<dbReference type="AlphaFoldDB" id="A0A1M7MUU4"/>
<evidence type="ECO:0000313" key="3">
    <source>
        <dbReference type="Proteomes" id="UP000184420"/>
    </source>
</evidence>
<dbReference type="OrthoDB" id="2620172at2"/>
<gene>
    <name evidence="2" type="ORF">SAMN05444266_11512</name>
</gene>
<dbReference type="EMBL" id="FRBL01000015">
    <property type="protein sequence ID" value="SHM94922.1"/>
    <property type="molecule type" value="Genomic_DNA"/>
</dbReference>
<dbReference type="Proteomes" id="UP000184420">
    <property type="component" value="Unassembled WGS sequence"/>
</dbReference>
<dbReference type="STRING" id="1419482.SAMN05444266_11512"/>
<proteinExistence type="predicted"/>
<dbReference type="SUPFAM" id="SSF51182">
    <property type="entry name" value="RmlC-like cupins"/>
    <property type="match status" value="1"/>
</dbReference>
<sequence>MNTNMQDYITHSNTREWAPLIEKGVHYAGIFVKSLRYDAASGRSKTILLRFEPGAKYPYHNHPAGEEIFVLEGEATLEGATLRAGDYLYTPPGFKHSVFSKTGCTLFFVIPEEVELLDEPLNKAD</sequence>
<dbReference type="InterPro" id="IPR014710">
    <property type="entry name" value="RmlC-like_jellyroll"/>
</dbReference>
<name>A0A1M7MUU4_9BACT</name>